<dbReference type="Pfam" id="PF13855">
    <property type="entry name" value="LRR_8"/>
    <property type="match status" value="1"/>
</dbReference>
<keyword evidence="4" id="KW-1185">Reference proteome</keyword>
<dbReference type="PANTHER" id="PTHR46652">
    <property type="entry name" value="LEUCINE-RICH REPEAT AND IQ DOMAIN-CONTAINING PROTEIN 1-RELATED"/>
    <property type="match status" value="1"/>
</dbReference>
<evidence type="ECO:0000256" key="3">
    <source>
        <dbReference type="SAM" id="MobiDB-lite"/>
    </source>
</evidence>
<keyword evidence="5" id="KW-0808">Transferase</keyword>
<dbReference type="STRING" id="3827.A0A1S2XD33"/>
<keyword evidence="5" id="KW-0418">Kinase</keyword>
<reference evidence="5" key="2">
    <citation type="submission" date="2025-08" db="UniProtKB">
        <authorList>
            <consortium name="RefSeq"/>
        </authorList>
    </citation>
    <scope>IDENTIFICATION</scope>
    <source>
        <tissue evidence="5">Etiolated seedlings</tissue>
    </source>
</reference>
<dbReference type="PaxDb" id="3827-XP_004487476.1"/>
<accession>A0A1S2XD33</accession>
<dbReference type="Pfam" id="PF13516">
    <property type="entry name" value="LRR_6"/>
    <property type="match status" value="1"/>
</dbReference>
<evidence type="ECO:0000256" key="1">
    <source>
        <dbReference type="ARBA" id="ARBA00022614"/>
    </source>
</evidence>
<dbReference type="Proteomes" id="UP000087171">
    <property type="component" value="Chromosome Ca1"/>
</dbReference>
<dbReference type="InterPro" id="IPR001611">
    <property type="entry name" value="Leu-rich_rpt"/>
</dbReference>
<gene>
    <name evidence="5" type="primary">LOC101499618</name>
</gene>
<sequence>MTRLNSEQVLKDNNAADPSSISSLQLTHKALSDVSCLASFNNLEKLDLKFNNLITLEGLRACVNLKWLSVVENKLESLEGIQGLTKLTVLNAGKNKLKSMDQIESLVTLRALILNDNEINSICKLDQMKELNTLVLSKNPIRKIGDALKNVKSITKLSLSHCQLQGIDSSLKSCVELTELRLAHNEIQSLPDELTHNSKLRNLDLGNNEITRWSELKVLKSLTKLRNLNLQGNHVATVEKVLGKIKKALPTLQVFNAKPIDKDTKTKRGHMVDDVNDFSLDHAGQDLRDSTNEKKSAKFHPIGQNEGDTFETSDERKSGKKRKKTVDVSEKEVKKDNEDRKKDKLTETVDPDANNKSTKKKLRKDDKPSHKALSLEENVNRTEKKTKKNQKNEEQSEFDIIDDAETSFVEFFNMKGAENQNHGGEMKLQDLVPKDLKLADSKVTSSVKHKSAKMRNTESLSSPVTEIGMGGPSTWDD</sequence>
<dbReference type="RefSeq" id="XP_004487476.1">
    <property type="nucleotide sequence ID" value="XM_004487419.3"/>
</dbReference>
<dbReference type="SMART" id="SM00365">
    <property type="entry name" value="LRR_SD22"/>
    <property type="match status" value="5"/>
</dbReference>
<dbReference type="InterPro" id="IPR032675">
    <property type="entry name" value="LRR_dom_sf"/>
</dbReference>
<keyword evidence="1" id="KW-0433">Leucine-rich repeat</keyword>
<dbReference type="eggNOG" id="KOG0531">
    <property type="taxonomic scope" value="Eukaryota"/>
</dbReference>
<dbReference type="Gene3D" id="3.80.10.10">
    <property type="entry name" value="Ribonuclease Inhibitor"/>
    <property type="match status" value="2"/>
</dbReference>
<dbReference type="SUPFAM" id="SSF52058">
    <property type="entry name" value="L domain-like"/>
    <property type="match status" value="1"/>
</dbReference>
<dbReference type="GeneID" id="101499618"/>
<reference evidence="4" key="1">
    <citation type="journal article" date="2013" name="Nat. Biotechnol.">
        <title>Draft genome sequence of chickpea (Cicer arietinum) provides a resource for trait improvement.</title>
        <authorList>
            <person name="Varshney R.K."/>
            <person name="Song C."/>
            <person name="Saxena R.K."/>
            <person name="Azam S."/>
            <person name="Yu S."/>
            <person name="Sharpe A.G."/>
            <person name="Cannon S."/>
            <person name="Baek J."/>
            <person name="Rosen B.D."/>
            <person name="Tar'an B."/>
            <person name="Millan T."/>
            <person name="Zhang X."/>
            <person name="Ramsay L.D."/>
            <person name="Iwata A."/>
            <person name="Wang Y."/>
            <person name="Nelson W."/>
            <person name="Farmer A.D."/>
            <person name="Gaur P.M."/>
            <person name="Soderlund C."/>
            <person name="Penmetsa R.V."/>
            <person name="Xu C."/>
            <person name="Bharti A.K."/>
            <person name="He W."/>
            <person name="Winter P."/>
            <person name="Zhao S."/>
            <person name="Hane J.K."/>
            <person name="Carrasquilla-Garcia N."/>
            <person name="Condie J.A."/>
            <person name="Upadhyaya H.D."/>
            <person name="Luo M.C."/>
            <person name="Thudi M."/>
            <person name="Gowda C.L."/>
            <person name="Singh N.P."/>
            <person name="Lichtenzveig J."/>
            <person name="Gali K.K."/>
            <person name="Rubio J."/>
            <person name="Nadarajan N."/>
            <person name="Dolezel J."/>
            <person name="Bansal K.C."/>
            <person name="Xu X."/>
            <person name="Edwards D."/>
            <person name="Zhang G."/>
            <person name="Kahl G."/>
            <person name="Gil J."/>
            <person name="Singh K.B."/>
            <person name="Datta S.K."/>
            <person name="Jackson S.A."/>
            <person name="Wang J."/>
            <person name="Cook D.R."/>
        </authorList>
    </citation>
    <scope>NUCLEOTIDE SEQUENCE [LARGE SCALE GENOMIC DNA]</scope>
    <source>
        <strain evidence="4">cv. CDC Frontier</strain>
    </source>
</reference>
<dbReference type="GO" id="GO:0016301">
    <property type="term" value="F:kinase activity"/>
    <property type="evidence" value="ECO:0007669"/>
    <property type="project" value="UniProtKB-KW"/>
</dbReference>
<dbReference type="InterPro" id="IPR003591">
    <property type="entry name" value="Leu-rich_rpt_typical-subtyp"/>
</dbReference>
<protein>
    <submittedName>
        <fullName evidence="5">Probable serine/threonine-protein kinase DDB_G0278509 isoform X1</fullName>
    </submittedName>
</protein>
<dbReference type="AlphaFoldDB" id="A0A1S2XD33"/>
<feature type="region of interest" description="Disordered" evidence="3">
    <location>
        <begin position="283"/>
        <end position="400"/>
    </location>
</feature>
<feature type="region of interest" description="Disordered" evidence="3">
    <location>
        <begin position="442"/>
        <end position="477"/>
    </location>
</feature>
<dbReference type="KEGG" id="cam:101499618"/>
<dbReference type="OrthoDB" id="1517790at2759"/>
<dbReference type="PROSITE" id="PS51450">
    <property type="entry name" value="LRR"/>
    <property type="match status" value="5"/>
</dbReference>
<feature type="compositionally biased region" description="Basic and acidic residues" evidence="3">
    <location>
        <begin position="325"/>
        <end position="347"/>
    </location>
</feature>
<name>A0A1S2XD33_CICAR</name>
<dbReference type="SMART" id="SM00369">
    <property type="entry name" value="LRR_TYP"/>
    <property type="match status" value="5"/>
</dbReference>
<keyword evidence="2" id="KW-0677">Repeat</keyword>
<proteinExistence type="predicted"/>
<organism evidence="4 5">
    <name type="scientific">Cicer arietinum</name>
    <name type="common">Chickpea</name>
    <name type="synonym">Garbanzo</name>
    <dbReference type="NCBI Taxonomy" id="3827"/>
    <lineage>
        <taxon>Eukaryota</taxon>
        <taxon>Viridiplantae</taxon>
        <taxon>Streptophyta</taxon>
        <taxon>Embryophyta</taxon>
        <taxon>Tracheophyta</taxon>
        <taxon>Spermatophyta</taxon>
        <taxon>Magnoliopsida</taxon>
        <taxon>eudicotyledons</taxon>
        <taxon>Gunneridae</taxon>
        <taxon>Pentapetalae</taxon>
        <taxon>rosids</taxon>
        <taxon>fabids</taxon>
        <taxon>Fabales</taxon>
        <taxon>Fabaceae</taxon>
        <taxon>Papilionoideae</taxon>
        <taxon>50 kb inversion clade</taxon>
        <taxon>NPAAA clade</taxon>
        <taxon>Hologalegina</taxon>
        <taxon>IRL clade</taxon>
        <taxon>Cicereae</taxon>
        <taxon>Cicer</taxon>
    </lineage>
</organism>
<dbReference type="InterPro" id="IPR050836">
    <property type="entry name" value="SDS22/Internalin_LRR"/>
</dbReference>
<dbReference type="PANTHER" id="PTHR46652:SF7">
    <property type="entry name" value="LEUCINE-RICH REPEAT AND IQ DOMAIN-CONTAINING PROTEIN 1"/>
    <property type="match status" value="1"/>
</dbReference>
<evidence type="ECO:0000313" key="5">
    <source>
        <dbReference type="RefSeq" id="XP_004487476.1"/>
    </source>
</evidence>
<evidence type="ECO:0000313" key="4">
    <source>
        <dbReference type="Proteomes" id="UP000087171"/>
    </source>
</evidence>
<evidence type="ECO:0000256" key="2">
    <source>
        <dbReference type="ARBA" id="ARBA00022737"/>
    </source>
</evidence>
<feature type="compositionally biased region" description="Basic and acidic residues" evidence="3">
    <location>
        <begin position="283"/>
        <end position="296"/>
    </location>
</feature>